<feature type="binding site" evidence="5">
    <location>
        <position position="235"/>
    </location>
    <ligand>
        <name>3-dehydroquinate</name>
        <dbReference type="ChEBI" id="CHEBI:32364"/>
    </ligand>
</feature>
<accession>A0A4P6M3M2</accession>
<dbReference type="InterPro" id="IPR050146">
    <property type="entry name" value="Type-I_3-dehydroquinase"/>
</dbReference>
<feature type="binding site" evidence="5">
    <location>
        <position position="212"/>
    </location>
    <ligand>
        <name>3-dehydroquinate</name>
        <dbReference type="ChEBI" id="CHEBI:32364"/>
    </ligand>
</feature>
<evidence type="ECO:0000313" key="6">
    <source>
        <dbReference type="EMBL" id="QBE99339.1"/>
    </source>
</evidence>
<comment type="function">
    <text evidence="5">Involved in the third step of the chorismate pathway, which leads to the biosynthesis of aromatic amino acids. Catalyzes the cis-dehydration of 3-dehydroquinate (DHQ) and introduces the first double bond of the aromatic ring to yield 3-dehydroshikimate.</text>
</comment>
<proteinExistence type="inferred from homology"/>
<gene>
    <name evidence="5 6" type="primary">aroD</name>
    <name evidence="6" type="ORF">PMF13cell1_04913</name>
</gene>
<comment type="catalytic activity">
    <reaction evidence="1 5">
        <text>3-dehydroquinate = 3-dehydroshikimate + H2O</text>
        <dbReference type="Rhea" id="RHEA:21096"/>
        <dbReference type="ChEBI" id="CHEBI:15377"/>
        <dbReference type="ChEBI" id="CHEBI:16630"/>
        <dbReference type="ChEBI" id="CHEBI:32364"/>
        <dbReference type="EC" id="4.2.1.10"/>
    </reaction>
</comment>
<comment type="caution">
    <text evidence="5">Lacks conserved residue(s) required for the propagation of feature annotation.</text>
</comment>
<organism evidence="6 7">
    <name type="scientific">Blautia producta</name>
    <dbReference type="NCBI Taxonomy" id="33035"/>
    <lineage>
        <taxon>Bacteria</taxon>
        <taxon>Bacillati</taxon>
        <taxon>Bacillota</taxon>
        <taxon>Clostridia</taxon>
        <taxon>Lachnospirales</taxon>
        <taxon>Lachnospiraceae</taxon>
        <taxon>Blautia</taxon>
    </lineage>
</organism>
<evidence type="ECO:0000256" key="1">
    <source>
        <dbReference type="ARBA" id="ARBA00001864"/>
    </source>
</evidence>
<sequence length="253" mass="28157">MKTVEIKDVKIGEGIPKICIPLTGKTREEIIKEAEIVKNMEPDLVEWRADCYEEGANSEKRLEMLKTIHDRLDKIPLLFTFRTDKEGGSCPITYADYVNLLENAAKTGFADLIDVEAFFDTDRTKYLMESLKACGAFVVASNHHFERTPSIEEMVKRLETMDSFGADILKLAVMPKSEEDLMALLTATVMMKSRSDKPVITMSMGKTGVLSRLCGEMSGSSVTFAAGIKASAPGQIPAERMRKTLCLLHESFT</sequence>
<evidence type="ECO:0000256" key="3">
    <source>
        <dbReference type="ARBA" id="ARBA00023239"/>
    </source>
</evidence>
<dbReference type="GO" id="GO:0046279">
    <property type="term" value="P:3,4-dihydroxybenzoate biosynthetic process"/>
    <property type="evidence" value="ECO:0007669"/>
    <property type="project" value="UniProtKB-ARBA"/>
</dbReference>
<dbReference type="NCBIfam" id="TIGR01093">
    <property type="entry name" value="aroD"/>
    <property type="match status" value="1"/>
</dbReference>
<evidence type="ECO:0000256" key="4">
    <source>
        <dbReference type="ARBA" id="ARBA00023270"/>
    </source>
</evidence>
<feature type="active site" description="Proton donor/acceptor" evidence="5">
    <location>
        <position position="143"/>
    </location>
</feature>
<dbReference type="InterPro" id="IPR001381">
    <property type="entry name" value="DHquinase_I"/>
</dbReference>
<comment type="pathway">
    <text evidence="5">Metabolic intermediate biosynthesis; chorismate biosynthesis; chorismate from D-erythrose 4-phosphate and phosphoenolpyruvate: step 3/7.</text>
</comment>
<dbReference type="FunFam" id="3.20.20.70:FF:000047">
    <property type="entry name" value="3-dehydroquinate dehydratase"/>
    <property type="match status" value="1"/>
</dbReference>
<feature type="active site" description="Schiff-base intermediate with substrate" evidence="5">
    <location>
        <position position="170"/>
    </location>
</feature>
<feature type="binding site" evidence="5">
    <location>
        <position position="231"/>
    </location>
    <ligand>
        <name>3-dehydroquinate</name>
        <dbReference type="ChEBI" id="CHEBI:32364"/>
    </ligand>
</feature>
<evidence type="ECO:0000256" key="5">
    <source>
        <dbReference type="HAMAP-Rule" id="MF_00214"/>
    </source>
</evidence>
<keyword evidence="4 5" id="KW-0704">Schiff base</keyword>
<evidence type="ECO:0000313" key="7">
    <source>
        <dbReference type="Proteomes" id="UP000289794"/>
    </source>
</evidence>
<reference evidence="6 7" key="1">
    <citation type="submission" date="2019-01" db="EMBL/GenBank/DDBJ databases">
        <title>PMF-metabolizing Aryl O-demethylase.</title>
        <authorList>
            <person name="Kim M."/>
        </authorList>
    </citation>
    <scope>NUCLEOTIDE SEQUENCE [LARGE SCALE GENOMIC DNA]</scope>
    <source>
        <strain evidence="6 7">PMF1</strain>
    </source>
</reference>
<feature type="binding site" evidence="5">
    <location>
        <position position="82"/>
    </location>
    <ligand>
        <name>3-dehydroquinate</name>
        <dbReference type="ChEBI" id="CHEBI:32364"/>
    </ligand>
</feature>
<dbReference type="EMBL" id="CP035945">
    <property type="protein sequence ID" value="QBE99339.1"/>
    <property type="molecule type" value="Genomic_DNA"/>
</dbReference>
<dbReference type="EC" id="4.2.1.10" evidence="5"/>
<protein>
    <recommendedName>
        <fullName evidence="5">3-dehydroquinate dehydratase</fullName>
        <shortName evidence="5">3-dehydroquinase</shortName>
        <ecNumber evidence="5">4.2.1.10</ecNumber>
    </recommendedName>
    <alternativeName>
        <fullName evidence="5">Type I DHQase</fullName>
    </alternativeName>
    <alternativeName>
        <fullName evidence="5">Type I dehydroquinase</fullName>
        <shortName evidence="5">DHQ1</shortName>
    </alternativeName>
</protein>
<dbReference type="AlphaFoldDB" id="A0A4P6M3M2"/>
<keyword evidence="5" id="KW-0028">Amino-acid biosynthesis</keyword>
<comment type="similarity">
    <text evidence="5">Belongs to the type-I 3-dehydroquinase family.</text>
</comment>
<comment type="subunit">
    <text evidence="5">Homodimer.</text>
</comment>
<dbReference type="PANTHER" id="PTHR43699">
    <property type="entry name" value="3-DEHYDROQUINATE DEHYDRATASE"/>
    <property type="match status" value="1"/>
</dbReference>
<dbReference type="Gene3D" id="3.20.20.70">
    <property type="entry name" value="Aldolase class I"/>
    <property type="match status" value="1"/>
</dbReference>
<name>A0A4P6M3M2_9FIRM</name>
<keyword evidence="2 5" id="KW-0057">Aromatic amino acid biosynthesis</keyword>
<dbReference type="KEGG" id="bpro:PMF13cell1_04913"/>
<keyword evidence="3 5" id="KW-0456">Lyase</keyword>
<dbReference type="PANTHER" id="PTHR43699:SF1">
    <property type="entry name" value="3-DEHYDROQUINATE DEHYDRATASE"/>
    <property type="match status" value="1"/>
</dbReference>
<dbReference type="GO" id="GO:0009423">
    <property type="term" value="P:chorismate biosynthetic process"/>
    <property type="evidence" value="ECO:0007669"/>
    <property type="project" value="UniProtKB-UniRule"/>
</dbReference>
<dbReference type="InterPro" id="IPR013785">
    <property type="entry name" value="Aldolase_TIM"/>
</dbReference>
<evidence type="ECO:0000256" key="2">
    <source>
        <dbReference type="ARBA" id="ARBA00023141"/>
    </source>
</evidence>
<dbReference type="Proteomes" id="UP000289794">
    <property type="component" value="Chromosome"/>
</dbReference>
<dbReference type="CDD" id="cd00502">
    <property type="entry name" value="DHQase_I"/>
    <property type="match status" value="1"/>
</dbReference>
<dbReference type="UniPathway" id="UPA00053">
    <property type="reaction ID" value="UER00086"/>
</dbReference>
<dbReference type="SUPFAM" id="SSF51569">
    <property type="entry name" value="Aldolase"/>
    <property type="match status" value="1"/>
</dbReference>
<dbReference type="RefSeq" id="WP_130182452.1">
    <property type="nucleotide sequence ID" value="NZ_CP035945.1"/>
</dbReference>
<dbReference type="GO" id="GO:0008652">
    <property type="term" value="P:amino acid biosynthetic process"/>
    <property type="evidence" value="ECO:0007669"/>
    <property type="project" value="UniProtKB-KW"/>
</dbReference>
<dbReference type="GO" id="GO:0009073">
    <property type="term" value="P:aromatic amino acid family biosynthetic process"/>
    <property type="evidence" value="ECO:0007669"/>
    <property type="project" value="UniProtKB-KW"/>
</dbReference>
<dbReference type="Pfam" id="PF01487">
    <property type="entry name" value="DHquinase_I"/>
    <property type="match status" value="1"/>
</dbReference>
<feature type="binding site" evidence="5">
    <location>
        <begin position="46"/>
        <end position="48"/>
    </location>
    <ligand>
        <name>3-dehydroquinate</name>
        <dbReference type="ChEBI" id="CHEBI:32364"/>
    </ligand>
</feature>
<dbReference type="GO" id="GO:0003855">
    <property type="term" value="F:3-dehydroquinate dehydratase activity"/>
    <property type="evidence" value="ECO:0007669"/>
    <property type="project" value="UniProtKB-UniRule"/>
</dbReference>
<dbReference type="HAMAP" id="MF_00214">
    <property type="entry name" value="AroD"/>
    <property type="match status" value="1"/>
</dbReference>